<feature type="transmembrane region" description="Helical" evidence="1">
    <location>
        <begin position="106"/>
        <end position="126"/>
    </location>
</feature>
<comment type="caution">
    <text evidence="2">The sequence shown here is derived from an EMBL/GenBank/DDBJ whole genome shotgun (WGS) entry which is preliminary data.</text>
</comment>
<protein>
    <submittedName>
        <fullName evidence="2">Uncharacterized protein</fullName>
    </submittedName>
</protein>
<keyword evidence="3" id="KW-1185">Reference proteome</keyword>
<keyword evidence="1" id="KW-1133">Transmembrane helix</keyword>
<dbReference type="Proteomes" id="UP000297762">
    <property type="component" value="Unassembled WGS sequence"/>
</dbReference>
<evidence type="ECO:0000256" key="1">
    <source>
        <dbReference type="SAM" id="Phobius"/>
    </source>
</evidence>
<evidence type="ECO:0000313" key="3">
    <source>
        <dbReference type="Proteomes" id="UP000297762"/>
    </source>
</evidence>
<gene>
    <name evidence="2" type="ORF">EHQ64_17635</name>
</gene>
<keyword evidence="1" id="KW-0472">Membrane</keyword>
<dbReference type="AlphaFoldDB" id="A0A4R9K207"/>
<organism evidence="2 3">
    <name type="scientific">Leptospira sarikeiensis</name>
    <dbReference type="NCBI Taxonomy" id="2484943"/>
    <lineage>
        <taxon>Bacteria</taxon>
        <taxon>Pseudomonadati</taxon>
        <taxon>Spirochaetota</taxon>
        <taxon>Spirochaetia</taxon>
        <taxon>Leptospirales</taxon>
        <taxon>Leptospiraceae</taxon>
        <taxon>Leptospira</taxon>
    </lineage>
</organism>
<sequence>MRKLNLYFGILLFIVFLISGWYMKNIFRPEHLNDLAARMEIRANHIYILFISLLNIIGFTVDIQTQSSWLSRIDKGSRLLLIASGILSLFAFVIEHSGTLQNRSLTFYSVVTSLAGVVLLTFSYILSARINRTV</sequence>
<keyword evidence="1" id="KW-0812">Transmembrane</keyword>
<dbReference type="EMBL" id="RQGF01000035">
    <property type="protein sequence ID" value="TGL58864.1"/>
    <property type="molecule type" value="Genomic_DNA"/>
</dbReference>
<evidence type="ECO:0000313" key="2">
    <source>
        <dbReference type="EMBL" id="TGL58864.1"/>
    </source>
</evidence>
<proteinExistence type="predicted"/>
<accession>A0A4R9K207</accession>
<dbReference type="OrthoDB" id="9554062at2"/>
<feature type="transmembrane region" description="Helical" evidence="1">
    <location>
        <begin position="6"/>
        <end position="23"/>
    </location>
</feature>
<feature type="transmembrane region" description="Helical" evidence="1">
    <location>
        <begin position="76"/>
        <end position="94"/>
    </location>
</feature>
<reference evidence="2" key="1">
    <citation type="journal article" date="2019" name="PLoS Negl. Trop. Dis.">
        <title>Revisiting the worldwide diversity of Leptospira species in the environment.</title>
        <authorList>
            <person name="Vincent A.T."/>
            <person name="Schiettekatte O."/>
            <person name="Bourhy P."/>
            <person name="Veyrier F.J."/>
            <person name="Picardeau M."/>
        </authorList>
    </citation>
    <scope>NUCLEOTIDE SEQUENCE [LARGE SCALE GENOMIC DNA]</scope>
    <source>
        <strain evidence="2">201702455</strain>
    </source>
</reference>
<feature type="transmembrane region" description="Helical" evidence="1">
    <location>
        <begin position="44"/>
        <end position="64"/>
    </location>
</feature>
<name>A0A4R9K207_9LEPT</name>